<proteinExistence type="predicted"/>
<dbReference type="Proteomes" id="UP001234297">
    <property type="component" value="Chromosome 3"/>
</dbReference>
<gene>
    <name evidence="1" type="ORF">MRB53_010992</name>
</gene>
<comment type="caution">
    <text evidence="1">The sequence shown here is derived from an EMBL/GenBank/DDBJ whole genome shotgun (WGS) entry which is preliminary data.</text>
</comment>
<sequence>MPWLCSTISMMLGVAINSDQRKWLTVLPAVAMPVYGAPAPNTINHQLPSSKMPWSCNTISMMLGVAIDSDQRKRLAASPIWERFQDTNPNLGVVNACCADAGLRPPSSEHHQSLASFIENALVVKYYFYDAGSGHQFRSKKEVASFARYGDASLWCLNF</sequence>
<protein>
    <submittedName>
        <fullName evidence="1">Uncharacterized protein</fullName>
    </submittedName>
</protein>
<evidence type="ECO:0000313" key="2">
    <source>
        <dbReference type="Proteomes" id="UP001234297"/>
    </source>
</evidence>
<organism evidence="1 2">
    <name type="scientific">Persea americana</name>
    <name type="common">Avocado</name>
    <dbReference type="NCBI Taxonomy" id="3435"/>
    <lineage>
        <taxon>Eukaryota</taxon>
        <taxon>Viridiplantae</taxon>
        <taxon>Streptophyta</taxon>
        <taxon>Embryophyta</taxon>
        <taxon>Tracheophyta</taxon>
        <taxon>Spermatophyta</taxon>
        <taxon>Magnoliopsida</taxon>
        <taxon>Magnoliidae</taxon>
        <taxon>Laurales</taxon>
        <taxon>Lauraceae</taxon>
        <taxon>Persea</taxon>
    </lineage>
</organism>
<dbReference type="EMBL" id="CM056811">
    <property type="protein sequence ID" value="KAJ8636725.1"/>
    <property type="molecule type" value="Genomic_DNA"/>
</dbReference>
<keyword evidence="2" id="KW-1185">Reference proteome</keyword>
<reference evidence="1 2" key="1">
    <citation type="journal article" date="2022" name="Hortic Res">
        <title>A haplotype resolved chromosomal level avocado genome allows analysis of novel avocado genes.</title>
        <authorList>
            <person name="Nath O."/>
            <person name="Fletcher S.J."/>
            <person name="Hayward A."/>
            <person name="Shaw L.M."/>
            <person name="Masouleh A.K."/>
            <person name="Furtado A."/>
            <person name="Henry R.J."/>
            <person name="Mitter N."/>
        </authorList>
    </citation>
    <scope>NUCLEOTIDE SEQUENCE [LARGE SCALE GENOMIC DNA]</scope>
    <source>
        <strain evidence="2">cv. Hass</strain>
    </source>
</reference>
<name>A0ACC2LTP3_PERAE</name>
<accession>A0ACC2LTP3</accession>
<evidence type="ECO:0000313" key="1">
    <source>
        <dbReference type="EMBL" id="KAJ8636725.1"/>
    </source>
</evidence>